<name>A0A9D2EFN4_9MICO</name>
<dbReference type="Gene3D" id="1.10.260.40">
    <property type="entry name" value="lambda repressor-like DNA-binding domains"/>
    <property type="match status" value="1"/>
</dbReference>
<dbReference type="GO" id="GO:0003700">
    <property type="term" value="F:DNA-binding transcription factor activity"/>
    <property type="evidence" value="ECO:0007669"/>
    <property type="project" value="TreeGrafter"/>
</dbReference>
<dbReference type="PROSITE" id="PS00356">
    <property type="entry name" value="HTH_LACI_1"/>
    <property type="match status" value="1"/>
</dbReference>
<keyword evidence="3" id="KW-0804">Transcription</keyword>
<reference evidence="5" key="1">
    <citation type="journal article" date="2021" name="PeerJ">
        <title>Extensive microbial diversity within the chicken gut microbiome revealed by metagenomics and culture.</title>
        <authorList>
            <person name="Gilroy R."/>
            <person name="Ravi A."/>
            <person name="Getino M."/>
            <person name="Pursley I."/>
            <person name="Horton D.L."/>
            <person name="Alikhan N.F."/>
            <person name="Baker D."/>
            <person name="Gharbi K."/>
            <person name="Hall N."/>
            <person name="Watson M."/>
            <person name="Adriaenssens E.M."/>
            <person name="Foster-Nyarko E."/>
            <person name="Jarju S."/>
            <person name="Secka A."/>
            <person name="Antonio M."/>
            <person name="Oren A."/>
            <person name="Chaudhuri R.R."/>
            <person name="La Ragione R."/>
            <person name="Hildebrand F."/>
            <person name="Pallen M.J."/>
        </authorList>
    </citation>
    <scope>NUCLEOTIDE SEQUENCE</scope>
    <source>
        <strain evidence="5">ChiGjej4B4-7305</strain>
    </source>
</reference>
<dbReference type="Pfam" id="PF00356">
    <property type="entry name" value="LacI"/>
    <property type="match status" value="1"/>
</dbReference>
<evidence type="ECO:0000256" key="3">
    <source>
        <dbReference type="ARBA" id="ARBA00023163"/>
    </source>
</evidence>
<proteinExistence type="predicted"/>
<dbReference type="Pfam" id="PF13377">
    <property type="entry name" value="Peripla_BP_3"/>
    <property type="match status" value="1"/>
</dbReference>
<dbReference type="PANTHER" id="PTHR30146">
    <property type="entry name" value="LACI-RELATED TRANSCRIPTIONAL REPRESSOR"/>
    <property type="match status" value="1"/>
</dbReference>
<evidence type="ECO:0000313" key="6">
    <source>
        <dbReference type="Proteomes" id="UP000824037"/>
    </source>
</evidence>
<dbReference type="PANTHER" id="PTHR30146:SF109">
    <property type="entry name" value="HTH-TYPE TRANSCRIPTIONAL REGULATOR GALS"/>
    <property type="match status" value="1"/>
</dbReference>
<evidence type="ECO:0000256" key="2">
    <source>
        <dbReference type="ARBA" id="ARBA00023125"/>
    </source>
</evidence>
<dbReference type="Proteomes" id="UP000824037">
    <property type="component" value="Unassembled WGS sequence"/>
</dbReference>
<dbReference type="AlphaFoldDB" id="A0A9D2EFN4"/>
<gene>
    <name evidence="5" type="ORF">H9815_13575</name>
</gene>
<accession>A0A9D2EFN4</accession>
<keyword evidence="1" id="KW-0805">Transcription regulation</keyword>
<dbReference type="InterPro" id="IPR000843">
    <property type="entry name" value="HTH_LacI"/>
</dbReference>
<reference evidence="5" key="2">
    <citation type="submission" date="2021-04" db="EMBL/GenBank/DDBJ databases">
        <authorList>
            <person name="Gilroy R."/>
        </authorList>
    </citation>
    <scope>NUCLEOTIDE SEQUENCE</scope>
    <source>
        <strain evidence="5">ChiGjej4B4-7305</strain>
    </source>
</reference>
<dbReference type="InterPro" id="IPR028082">
    <property type="entry name" value="Peripla_BP_I"/>
</dbReference>
<evidence type="ECO:0000259" key="4">
    <source>
        <dbReference type="PROSITE" id="PS50932"/>
    </source>
</evidence>
<dbReference type="Gene3D" id="3.40.50.2300">
    <property type="match status" value="2"/>
</dbReference>
<keyword evidence="2" id="KW-0238">DNA-binding</keyword>
<dbReference type="GO" id="GO:0000976">
    <property type="term" value="F:transcription cis-regulatory region binding"/>
    <property type="evidence" value="ECO:0007669"/>
    <property type="project" value="TreeGrafter"/>
</dbReference>
<dbReference type="PROSITE" id="PS50932">
    <property type="entry name" value="HTH_LACI_2"/>
    <property type="match status" value="1"/>
</dbReference>
<organism evidence="5 6">
    <name type="scientific">Candidatus Ruania gallistercoris</name>
    <dbReference type="NCBI Taxonomy" id="2838746"/>
    <lineage>
        <taxon>Bacteria</taxon>
        <taxon>Bacillati</taxon>
        <taxon>Actinomycetota</taxon>
        <taxon>Actinomycetes</taxon>
        <taxon>Micrococcales</taxon>
        <taxon>Ruaniaceae</taxon>
        <taxon>Ruania</taxon>
    </lineage>
</organism>
<dbReference type="SUPFAM" id="SSF53822">
    <property type="entry name" value="Periplasmic binding protein-like I"/>
    <property type="match status" value="1"/>
</dbReference>
<dbReference type="SUPFAM" id="SSF47413">
    <property type="entry name" value="lambda repressor-like DNA-binding domains"/>
    <property type="match status" value="1"/>
</dbReference>
<dbReference type="InterPro" id="IPR046335">
    <property type="entry name" value="LacI/GalR-like_sensor"/>
</dbReference>
<comment type="caution">
    <text evidence="5">The sequence shown here is derived from an EMBL/GenBank/DDBJ whole genome shotgun (WGS) entry which is preliminary data.</text>
</comment>
<dbReference type="SMART" id="SM00354">
    <property type="entry name" value="HTH_LACI"/>
    <property type="match status" value="1"/>
</dbReference>
<protein>
    <submittedName>
        <fullName evidence="5">LacI family transcriptional regulator</fullName>
    </submittedName>
</protein>
<evidence type="ECO:0000256" key="1">
    <source>
        <dbReference type="ARBA" id="ARBA00023015"/>
    </source>
</evidence>
<dbReference type="CDD" id="cd01392">
    <property type="entry name" value="HTH_LacI"/>
    <property type="match status" value="1"/>
</dbReference>
<sequence>MNAAIDDVAQAAGVSTATVSRALRDLPGVSESTRARVLEVARGLGYAPSASAASLASGRTRTIGVLTPWIRRWFHGSVTEGIERTLRAEGFDALLYSFERADGTERNPLDAFVLRRRVDAVLVVGMPVDPAEEAILDGLGVPVVFVSAGPPGRVTVRIDDDGAARVAMDHLLGLGHRRIALLTAAGEEQTPWSPPALRQRAYEEMLRAAGVALDPELEIPGDFGQTDARERMAQLLQARPDVTAVFAISDDMAFGVLQAARDVGRSVPEDLSVIGIDGHDMSDLVNLTTVRQDAAELGAAGAALVLEMLAGATVAEERIFPVELVVRDTTGPPSR</sequence>
<dbReference type="EMBL" id="DXBY01000233">
    <property type="protein sequence ID" value="HIZ36799.1"/>
    <property type="molecule type" value="Genomic_DNA"/>
</dbReference>
<dbReference type="CDD" id="cd06267">
    <property type="entry name" value="PBP1_LacI_sugar_binding-like"/>
    <property type="match status" value="1"/>
</dbReference>
<dbReference type="InterPro" id="IPR010982">
    <property type="entry name" value="Lambda_DNA-bd_dom_sf"/>
</dbReference>
<evidence type="ECO:0000313" key="5">
    <source>
        <dbReference type="EMBL" id="HIZ36799.1"/>
    </source>
</evidence>
<feature type="domain" description="HTH lacI-type" evidence="4">
    <location>
        <begin position="5"/>
        <end position="57"/>
    </location>
</feature>